<dbReference type="GO" id="GO:0005524">
    <property type="term" value="F:ATP binding"/>
    <property type="evidence" value="ECO:0007669"/>
    <property type="project" value="UniProtKB-UniRule"/>
</dbReference>
<evidence type="ECO:0000259" key="13">
    <source>
        <dbReference type="PROSITE" id="PS51199"/>
    </source>
</evidence>
<dbReference type="Gene3D" id="3.40.50.300">
    <property type="entry name" value="P-loop containing nucleotide triphosphate hydrolases"/>
    <property type="match status" value="1"/>
</dbReference>
<dbReference type="GO" id="GO:0003677">
    <property type="term" value="F:DNA binding"/>
    <property type="evidence" value="ECO:0007669"/>
    <property type="project" value="UniProtKB-UniRule"/>
</dbReference>
<evidence type="ECO:0000256" key="3">
    <source>
        <dbReference type="ARBA" id="ARBA00022705"/>
    </source>
</evidence>
<keyword evidence="3 12" id="KW-0235">DNA replication</keyword>
<proteinExistence type="inferred from homology"/>
<keyword evidence="2 12" id="KW-0639">Primosome</keyword>
<organism evidence="14 15">
    <name type="scientific">Mycoplasma todarodis</name>
    <dbReference type="NCBI Taxonomy" id="1937191"/>
    <lineage>
        <taxon>Bacteria</taxon>
        <taxon>Bacillati</taxon>
        <taxon>Mycoplasmatota</taxon>
        <taxon>Mollicutes</taxon>
        <taxon>Mycoplasmataceae</taxon>
        <taxon>Mycoplasma</taxon>
    </lineage>
</organism>
<dbReference type="InterPro" id="IPR016136">
    <property type="entry name" value="DNA_helicase_N/primase_C"/>
</dbReference>
<dbReference type="NCBIfam" id="TIGR00665">
    <property type="entry name" value="DnaB"/>
    <property type="match status" value="1"/>
</dbReference>
<dbReference type="InterPro" id="IPR007692">
    <property type="entry name" value="DNA_helicase_DnaB"/>
</dbReference>
<evidence type="ECO:0000256" key="4">
    <source>
        <dbReference type="ARBA" id="ARBA00022741"/>
    </source>
</evidence>
<comment type="catalytic activity">
    <reaction evidence="10 12">
        <text>ATP + H2O = ADP + phosphate + H(+)</text>
        <dbReference type="Rhea" id="RHEA:13065"/>
        <dbReference type="ChEBI" id="CHEBI:15377"/>
        <dbReference type="ChEBI" id="CHEBI:15378"/>
        <dbReference type="ChEBI" id="CHEBI:30616"/>
        <dbReference type="ChEBI" id="CHEBI:43474"/>
        <dbReference type="ChEBI" id="CHEBI:456216"/>
        <dbReference type="EC" id="5.6.2.3"/>
    </reaction>
</comment>
<evidence type="ECO:0000256" key="7">
    <source>
        <dbReference type="ARBA" id="ARBA00022840"/>
    </source>
</evidence>
<keyword evidence="4 12" id="KW-0547">Nucleotide-binding</keyword>
<keyword evidence="6 12" id="KW-0347">Helicase</keyword>
<evidence type="ECO:0000256" key="8">
    <source>
        <dbReference type="ARBA" id="ARBA00023125"/>
    </source>
</evidence>
<dbReference type="EMBL" id="PSZP01000032">
    <property type="protein sequence ID" value="TCG10575.1"/>
    <property type="molecule type" value="Genomic_DNA"/>
</dbReference>
<dbReference type="GO" id="GO:1990077">
    <property type="term" value="C:primosome complex"/>
    <property type="evidence" value="ECO:0007669"/>
    <property type="project" value="UniProtKB-UniRule"/>
</dbReference>
<reference evidence="14 15" key="1">
    <citation type="submission" date="2018-02" db="EMBL/GenBank/DDBJ databases">
        <title>Mycoplasma marinum and Mycoplasma todarodis sp. nov., moderately halophilic and psychrotolerant mycoplasmas isolated from cephalopods.</title>
        <authorList>
            <person name="Viver T."/>
        </authorList>
    </citation>
    <scope>NUCLEOTIDE SEQUENCE [LARGE SCALE GENOMIC DNA]</scope>
    <source>
        <strain evidence="14 15">5H</strain>
    </source>
</reference>
<dbReference type="EC" id="5.6.2.3" evidence="11 12"/>
<evidence type="ECO:0000256" key="11">
    <source>
        <dbReference type="NCBIfam" id="TIGR00665"/>
    </source>
</evidence>
<gene>
    <name evidence="14" type="primary">dnaB</name>
    <name evidence="14" type="ORF">C4B25_03625</name>
</gene>
<dbReference type="GO" id="GO:0043139">
    <property type="term" value="F:5'-3' DNA helicase activity"/>
    <property type="evidence" value="ECO:0007669"/>
    <property type="project" value="UniProtKB-EC"/>
</dbReference>
<dbReference type="PROSITE" id="PS51199">
    <property type="entry name" value="SF4_HELICASE"/>
    <property type="match status" value="1"/>
</dbReference>
<accession>A0A4R0XNP2</accession>
<protein>
    <recommendedName>
        <fullName evidence="11 12">Replicative DNA helicase</fullName>
        <ecNumber evidence="11 12">5.6.2.3</ecNumber>
    </recommendedName>
</protein>
<comment type="function">
    <text evidence="12">The main replicative DNA helicase, it participates in initiation and elongation during chromosome replication. Travels ahead of the DNA replisome, separating dsDNA into templates for DNA synthesis. A processive ATP-dependent 5'-3' DNA helicase it has DNA-dependent ATPase activity.</text>
</comment>
<dbReference type="InterPro" id="IPR036185">
    <property type="entry name" value="DNA_heli_DnaB-like_N_sf"/>
</dbReference>
<dbReference type="InterPro" id="IPR007694">
    <property type="entry name" value="DNA_helicase_DnaB-like_C"/>
</dbReference>
<dbReference type="Proteomes" id="UP000291072">
    <property type="component" value="Unassembled WGS sequence"/>
</dbReference>
<evidence type="ECO:0000256" key="2">
    <source>
        <dbReference type="ARBA" id="ARBA00022515"/>
    </source>
</evidence>
<evidence type="ECO:0000256" key="9">
    <source>
        <dbReference type="ARBA" id="ARBA00023235"/>
    </source>
</evidence>
<dbReference type="Gene3D" id="1.10.860.10">
    <property type="entry name" value="DNAb Helicase, Chain A"/>
    <property type="match status" value="1"/>
</dbReference>
<dbReference type="GO" id="GO:0016887">
    <property type="term" value="F:ATP hydrolysis activity"/>
    <property type="evidence" value="ECO:0007669"/>
    <property type="project" value="RHEA"/>
</dbReference>
<dbReference type="SUPFAM" id="SSF48024">
    <property type="entry name" value="N-terminal domain of DnaB helicase"/>
    <property type="match status" value="1"/>
</dbReference>
<dbReference type="PANTHER" id="PTHR30153:SF2">
    <property type="entry name" value="REPLICATIVE DNA HELICASE"/>
    <property type="match status" value="1"/>
</dbReference>
<dbReference type="InterPro" id="IPR027417">
    <property type="entry name" value="P-loop_NTPase"/>
</dbReference>
<keyword evidence="15" id="KW-1185">Reference proteome</keyword>
<evidence type="ECO:0000256" key="6">
    <source>
        <dbReference type="ARBA" id="ARBA00022806"/>
    </source>
</evidence>
<keyword evidence="8 12" id="KW-0238">DNA-binding</keyword>
<evidence type="ECO:0000256" key="1">
    <source>
        <dbReference type="ARBA" id="ARBA00008428"/>
    </source>
</evidence>
<dbReference type="GO" id="GO:0005829">
    <property type="term" value="C:cytosol"/>
    <property type="evidence" value="ECO:0007669"/>
    <property type="project" value="TreeGrafter"/>
</dbReference>
<evidence type="ECO:0000313" key="14">
    <source>
        <dbReference type="EMBL" id="TCG10575.1"/>
    </source>
</evidence>
<dbReference type="OrthoDB" id="9773982at2"/>
<dbReference type="AlphaFoldDB" id="A0A4R0XNP2"/>
<name>A0A4R0XNP2_9MOLU</name>
<keyword evidence="9" id="KW-0413">Isomerase</keyword>
<evidence type="ECO:0000313" key="15">
    <source>
        <dbReference type="Proteomes" id="UP000291072"/>
    </source>
</evidence>
<keyword evidence="7 12" id="KW-0067">ATP-binding</keyword>
<dbReference type="PANTHER" id="PTHR30153">
    <property type="entry name" value="REPLICATIVE DNA HELICASE DNAB"/>
    <property type="match status" value="1"/>
</dbReference>
<sequence>MLRWSTMAKEHSAIEIEKAVLGLLLSNHHLIGNTVGYINAEEFYDKRHRIIFETLEELAASDIAIEIAAIINRLKEKGQFVEIGAEAYLGTLIGQAALESNLTKFIKVISEKAHLRKVKAVVSQLGKDLEKEDVDANELIEKVETDILASTRDTAMGEFEDAATIIKKTIKNIEMRQSSTDLAGIPTNWTDFDGMTSGFQKGDLVILAARPSMGKTAFALNIAATAAKDHSVAFFSLEMPKEHLMARVLSSVSYVDGYKFKKNAMTKLDWEKLNLAEEKIANMKLFIDDTPGLTLAELMWKAKKHHKNHPIDMIVIDYMQLIAGPKGSSGDNRQAEVSAISRGLKQLARELNVPLIALSQLSRRVEQREDKRPMMSDIRESGAIEQDADLIMFLYREAYYKKAEETSEEDLRHQTTKVIIAKHRNGAIGDIDLAFDPSIGLFTNKTKGEN</sequence>
<dbReference type="CDD" id="cd00984">
    <property type="entry name" value="DnaB_C"/>
    <property type="match status" value="1"/>
</dbReference>
<feature type="domain" description="SF4 helicase" evidence="13">
    <location>
        <begin position="178"/>
        <end position="449"/>
    </location>
</feature>
<dbReference type="SUPFAM" id="SSF52540">
    <property type="entry name" value="P-loop containing nucleoside triphosphate hydrolases"/>
    <property type="match status" value="1"/>
</dbReference>
<dbReference type="GO" id="GO:0006269">
    <property type="term" value="P:DNA replication, synthesis of primer"/>
    <property type="evidence" value="ECO:0007669"/>
    <property type="project" value="UniProtKB-UniRule"/>
</dbReference>
<evidence type="ECO:0000256" key="12">
    <source>
        <dbReference type="RuleBase" id="RU362085"/>
    </source>
</evidence>
<comment type="similarity">
    <text evidence="1 12">Belongs to the helicase family. DnaB subfamily.</text>
</comment>
<dbReference type="Pfam" id="PF03796">
    <property type="entry name" value="DnaB_C"/>
    <property type="match status" value="1"/>
</dbReference>
<comment type="caution">
    <text evidence="14">The sequence shown here is derived from an EMBL/GenBank/DDBJ whole genome shotgun (WGS) entry which is preliminary data.</text>
</comment>
<dbReference type="Pfam" id="PF00772">
    <property type="entry name" value="DnaB"/>
    <property type="match status" value="1"/>
</dbReference>
<keyword evidence="5 12" id="KW-0378">Hydrolase</keyword>
<evidence type="ECO:0000256" key="5">
    <source>
        <dbReference type="ARBA" id="ARBA00022801"/>
    </source>
</evidence>
<evidence type="ECO:0000256" key="10">
    <source>
        <dbReference type="ARBA" id="ARBA00048954"/>
    </source>
</evidence>
<dbReference type="InterPro" id="IPR007693">
    <property type="entry name" value="DNA_helicase_DnaB-like_N"/>
</dbReference>